<dbReference type="AlphaFoldDB" id="A0A0B7MBA2"/>
<dbReference type="SUPFAM" id="SSF51735">
    <property type="entry name" value="NAD(P)-binding Rossmann-fold domains"/>
    <property type="match status" value="2"/>
</dbReference>
<reference evidence="5" key="1">
    <citation type="submission" date="2015-01" db="EMBL/GenBank/DDBJ databases">
        <authorList>
            <person name="Manzoor Shahid"/>
            <person name="Zubair Saima"/>
        </authorList>
    </citation>
    <scope>NUCLEOTIDE SEQUENCE [LARGE SCALE GENOMIC DNA]</scope>
    <source>
        <strain evidence="5">Sp3</strain>
    </source>
</reference>
<evidence type="ECO:0000313" key="4">
    <source>
        <dbReference type="EMBL" id="CEO87774.1"/>
    </source>
</evidence>
<dbReference type="EMBL" id="CDRZ01000028">
    <property type="protein sequence ID" value="CEO87774.1"/>
    <property type="molecule type" value="Genomic_DNA"/>
</dbReference>
<dbReference type="RefSeq" id="WP_232294167.1">
    <property type="nucleotide sequence ID" value="NZ_CDRZ01000028.1"/>
</dbReference>
<dbReference type="InterPro" id="IPR036291">
    <property type="entry name" value="NAD(P)-bd_dom_sf"/>
</dbReference>
<evidence type="ECO:0000313" key="5">
    <source>
        <dbReference type="Proteomes" id="UP000046155"/>
    </source>
</evidence>
<feature type="transmembrane region" description="Helical" evidence="2">
    <location>
        <begin position="51"/>
        <end position="70"/>
    </location>
</feature>
<keyword evidence="2" id="KW-1133">Transmembrane helix</keyword>
<dbReference type="InterPro" id="IPR003869">
    <property type="entry name" value="Polysac_CapD-like"/>
</dbReference>
<dbReference type="Gene3D" id="3.40.50.720">
    <property type="entry name" value="NAD(P)-binding Rossmann-like Domain"/>
    <property type="match status" value="2"/>
</dbReference>
<dbReference type="Pfam" id="PF13727">
    <property type="entry name" value="CoA_binding_3"/>
    <property type="match status" value="1"/>
</dbReference>
<keyword evidence="5" id="KW-1185">Reference proteome</keyword>
<comment type="similarity">
    <text evidence="1">Belongs to the polysaccharide synthase family.</text>
</comment>
<feature type="transmembrane region" description="Helical" evidence="2">
    <location>
        <begin position="117"/>
        <end position="139"/>
    </location>
</feature>
<dbReference type="InterPro" id="IPR051203">
    <property type="entry name" value="Polysaccharide_Synthase-Rel"/>
</dbReference>
<keyword evidence="2" id="KW-0812">Transmembrane</keyword>
<gene>
    <name evidence="4" type="ORF">SSCH_1230007</name>
</gene>
<dbReference type="PANTHER" id="PTHR43318:SF1">
    <property type="entry name" value="POLYSACCHARIDE BIOSYNTHESIS PROTEIN EPSC-RELATED"/>
    <property type="match status" value="1"/>
</dbReference>
<organism evidence="4 5">
    <name type="scientific">Syntrophaceticus schinkii</name>
    <dbReference type="NCBI Taxonomy" id="499207"/>
    <lineage>
        <taxon>Bacteria</taxon>
        <taxon>Bacillati</taxon>
        <taxon>Bacillota</taxon>
        <taxon>Clostridia</taxon>
        <taxon>Thermoanaerobacterales</taxon>
        <taxon>Thermoanaerobacterales Family III. Incertae Sedis</taxon>
        <taxon>Syntrophaceticus</taxon>
    </lineage>
</organism>
<proteinExistence type="inferred from homology"/>
<evidence type="ECO:0000259" key="3">
    <source>
        <dbReference type="Pfam" id="PF02719"/>
    </source>
</evidence>
<evidence type="ECO:0000256" key="1">
    <source>
        <dbReference type="ARBA" id="ARBA00007430"/>
    </source>
</evidence>
<feature type="transmembrane region" description="Helical" evidence="2">
    <location>
        <begin position="82"/>
        <end position="105"/>
    </location>
</feature>
<accession>A0A0B7MBA2</accession>
<sequence length="687" mass="76826">MTAVCEKSAETNSWLIKTTDTVIYIEQTVGCPLIDNLIEVEKLERVLRTGLFLLFDALFINIAYLGALALRFDAVIPREYTVHYPVFAVVVTITTIAVYYFCGLYRKMWQYASVREMYNVLIGVTAASLVVIAVSYIFIYPESVMKPMPRSIYPIAWLLNLGLTGGSRFGLRSLREYRNGAGKDKDPLTSKTVNMKRALIVGAGEAGAMVARELRNHPTLAMEPVGFIDDDYRKQGFDLYSIPVLGRREDIPRLVDEYRVNDVIIAMPSAPGQVIRGIVEICKETKVSVKTLPGVYDLIDGKVSVSQLRDVQLEDLLGRDPVQLDMDSIAAYLEGKVVMVSGAGGSIGSELCRQVARFRPHTLVLLDNTENNLFDIEQELTGRFPDLSQYGELADIRDERHIKQVFERYSPQVVFHAAAYKHVPLMERFPEHAISNNIYGTYNVAATAKKYGCETFIFVSTDKAVNPTSVMGASKRAAELVVQHFNEMCRKENLNSRFAAVRFGNVLGSRGSVIPTFKRQISEGGPVTVTHPDMVRYFMTIPEAVQLIIQAGSFARGGEIFVLDMGEPVRIIDLARDLIRLSGLTPDKDIEIKFTGIRPGEKLREELFTDQEKMGATKYSRIFVAHNGDTYLDDAQMLVSKVLQGYGLNDSCEARELLTALFPAVKHEQAPIQLEVSQQLAQVCEEY</sequence>
<protein>
    <submittedName>
        <fullName evidence="4">Polysaccharide biosynthesis protein CapD</fullName>
    </submittedName>
</protein>
<dbReference type="Pfam" id="PF02719">
    <property type="entry name" value="Polysacc_synt_2"/>
    <property type="match status" value="1"/>
</dbReference>
<feature type="domain" description="Polysaccharide biosynthesis protein CapD-like" evidence="3">
    <location>
        <begin position="338"/>
        <end position="626"/>
    </location>
</feature>
<evidence type="ECO:0000256" key="2">
    <source>
        <dbReference type="SAM" id="Phobius"/>
    </source>
</evidence>
<dbReference type="PANTHER" id="PTHR43318">
    <property type="entry name" value="UDP-N-ACETYLGLUCOSAMINE 4,6-DEHYDRATASE"/>
    <property type="match status" value="1"/>
</dbReference>
<dbReference type="Proteomes" id="UP000046155">
    <property type="component" value="Unassembled WGS sequence"/>
</dbReference>
<keyword evidence="2" id="KW-0472">Membrane</keyword>
<dbReference type="CDD" id="cd05237">
    <property type="entry name" value="UDP_invert_4-6DH_SDR_e"/>
    <property type="match status" value="1"/>
</dbReference>
<name>A0A0B7MBA2_9FIRM</name>